<feature type="region of interest" description="Disordered" evidence="1">
    <location>
        <begin position="1149"/>
        <end position="1225"/>
    </location>
</feature>
<feature type="compositionally biased region" description="Low complexity" evidence="1">
    <location>
        <begin position="801"/>
        <end position="815"/>
    </location>
</feature>
<feature type="compositionally biased region" description="Basic and acidic residues" evidence="1">
    <location>
        <begin position="79"/>
        <end position="96"/>
    </location>
</feature>
<feature type="region of interest" description="Disordered" evidence="1">
    <location>
        <begin position="2084"/>
        <end position="2119"/>
    </location>
</feature>
<feature type="compositionally biased region" description="Basic and acidic residues" evidence="1">
    <location>
        <begin position="773"/>
        <end position="783"/>
    </location>
</feature>
<feature type="region of interest" description="Disordered" evidence="1">
    <location>
        <begin position="1"/>
        <end position="833"/>
    </location>
</feature>
<feature type="region of interest" description="Disordered" evidence="1">
    <location>
        <begin position="1841"/>
        <end position="1880"/>
    </location>
</feature>
<feature type="compositionally biased region" description="Acidic residues" evidence="1">
    <location>
        <begin position="617"/>
        <end position="626"/>
    </location>
</feature>
<accession>A0AAD2G862</accession>
<feature type="compositionally biased region" description="Basic and acidic residues" evidence="1">
    <location>
        <begin position="1989"/>
        <end position="2000"/>
    </location>
</feature>
<feature type="region of interest" description="Disordered" evidence="1">
    <location>
        <begin position="1377"/>
        <end position="1469"/>
    </location>
</feature>
<feature type="region of interest" description="Disordered" evidence="1">
    <location>
        <begin position="2276"/>
        <end position="2416"/>
    </location>
</feature>
<dbReference type="EMBL" id="CAKOGP040002136">
    <property type="protein sequence ID" value="CAJ1963263.1"/>
    <property type="molecule type" value="Genomic_DNA"/>
</dbReference>
<evidence type="ECO:0000256" key="1">
    <source>
        <dbReference type="SAM" id="MobiDB-lite"/>
    </source>
</evidence>
<feature type="region of interest" description="Disordered" evidence="1">
    <location>
        <begin position="1236"/>
        <end position="1255"/>
    </location>
</feature>
<feature type="compositionally biased region" description="Basic and acidic residues" evidence="1">
    <location>
        <begin position="555"/>
        <end position="564"/>
    </location>
</feature>
<feature type="compositionally biased region" description="Basic and acidic residues" evidence="1">
    <location>
        <begin position="2010"/>
        <end position="2034"/>
    </location>
</feature>
<feature type="region of interest" description="Disordered" evidence="1">
    <location>
        <begin position="848"/>
        <end position="1107"/>
    </location>
</feature>
<protein>
    <submittedName>
        <fullName evidence="2">Uncharacterized protein</fullName>
    </submittedName>
</protein>
<feature type="compositionally biased region" description="Acidic residues" evidence="1">
    <location>
        <begin position="28"/>
        <end position="48"/>
    </location>
</feature>
<feature type="compositionally biased region" description="Basic and acidic residues" evidence="1">
    <location>
        <begin position="731"/>
        <end position="749"/>
    </location>
</feature>
<feature type="compositionally biased region" description="Basic and acidic residues" evidence="1">
    <location>
        <begin position="2140"/>
        <end position="2159"/>
    </location>
</feature>
<feature type="compositionally biased region" description="Polar residues" evidence="1">
    <location>
        <begin position="372"/>
        <end position="383"/>
    </location>
</feature>
<feature type="compositionally biased region" description="Basic and acidic residues" evidence="1">
    <location>
        <begin position="432"/>
        <end position="441"/>
    </location>
</feature>
<feature type="compositionally biased region" description="Acidic residues" evidence="1">
    <location>
        <begin position="1510"/>
        <end position="1520"/>
    </location>
</feature>
<feature type="compositionally biased region" description="Basic and acidic residues" evidence="1">
    <location>
        <begin position="492"/>
        <end position="506"/>
    </location>
</feature>
<comment type="caution">
    <text evidence="2">The sequence shown here is derived from an EMBL/GenBank/DDBJ whole genome shotgun (WGS) entry which is preliminary data.</text>
</comment>
<feature type="compositionally biased region" description="Basic and acidic residues" evidence="1">
    <location>
        <begin position="994"/>
        <end position="1006"/>
    </location>
</feature>
<name>A0AAD2G862_9STRA</name>
<feature type="compositionally biased region" description="Basic and acidic residues" evidence="1">
    <location>
        <begin position="108"/>
        <end position="130"/>
    </location>
</feature>
<feature type="compositionally biased region" description="Basic and acidic residues" evidence="1">
    <location>
        <begin position="294"/>
        <end position="305"/>
    </location>
</feature>
<feature type="compositionally biased region" description="Basic and acidic residues" evidence="1">
    <location>
        <begin position="689"/>
        <end position="700"/>
    </location>
</feature>
<gene>
    <name evidence="2" type="ORF">CYCCA115_LOCUS20081</name>
</gene>
<feature type="compositionally biased region" description="Polar residues" evidence="1">
    <location>
        <begin position="242"/>
        <end position="261"/>
    </location>
</feature>
<feature type="region of interest" description="Disordered" evidence="1">
    <location>
        <begin position="2135"/>
        <end position="2159"/>
    </location>
</feature>
<evidence type="ECO:0000313" key="3">
    <source>
        <dbReference type="Proteomes" id="UP001295423"/>
    </source>
</evidence>
<feature type="compositionally biased region" description="Basic and acidic residues" evidence="1">
    <location>
        <begin position="1056"/>
        <end position="1068"/>
    </location>
</feature>
<evidence type="ECO:0000313" key="2">
    <source>
        <dbReference type="EMBL" id="CAJ1963263.1"/>
    </source>
</evidence>
<feature type="compositionally biased region" description="Basic and acidic residues" evidence="1">
    <location>
        <begin position="1841"/>
        <end position="1850"/>
    </location>
</feature>
<feature type="compositionally biased region" description="Basic and acidic residues" evidence="1">
    <location>
        <begin position="49"/>
        <end position="62"/>
    </location>
</feature>
<dbReference type="Gene3D" id="1.10.287.1490">
    <property type="match status" value="1"/>
</dbReference>
<feature type="compositionally biased region" description="Polar residues" evidence="1">
    <location>
        <begin position="1427"/>
        <end position="1437"/>
    </location>
</feature>
<organism evidence="2 3">
    <name type="scientific">Cylindrotheca closterium</name>
    <dbReference type="NCBI Taxonomy" id="2856"/>
    <lineage>
        <taxon>Eukaryota</taxon>
        <taxon>Sar</taxon>
        <taxon>Stramenopiles</taxon>
        <taxon>Ochrophyta</taxon>
        <taxon>Bacillariophyta</taxon>
        <taxon>Bacillariophyceae</taxon>
        <taxon>Bacillariophycidae</taxon>
        <taxon>Bacillariales</taxon>
        <taxon>Bacillariaceae</taxon>
        <taxon>Cylindrotheca</taxon>
    </lineage>
</organism>
<feature type="compositionally biased region" description="Basic and acidic residues" evidence="1">
    <location>
        <begin position="663"/>
        <end position="674"/>
    </location>
</feature>
<feature type="compositionally biased region" description="Basic and acidic residues" evidence="1">
    <location>
        <begin position="343"/>
        <end position="371"/>
    </location>
</feature>
<feature type="compositionally biased region" description="Polar residues" evidence="1">
    <location>
        <begin position="1403"/>
        <end position="1413"/>
    </location>
</feature>
<feature type="compositionally biased region" description="Basic residues" evidence="1">
    <location>
        <begin position="1"/>
        <end position="21"/>
    </location>
</feature>
<feature type="compositionally biased region" description="Basic and acidic residues" evidence="1">
    <location>
        <begin position="867"/>
        <end position="895"/>
    </location>
</feature>
<dbReference type="Proteomes" id="UP001295423">
    <property type="component" value="Unassembled WGS sequence"/>
</dbReference>
<feature type="compositionally biased region" description="Basic and acidic residues" evidence="1">
    <location>
        <begin position="2084"/>
        <end position="2100"/>
    </location>
</feature>
<proteinExistence type="predicted"/>
<feature type="compositionally biased region" description="Basic and acidic residues" evidence="1">
    <location>
        <begin position="915"/>
        <end position="942"/>
    </location>
</feature>
<reference evidence="2" key="1">
    <citation type="submission" date="2023-08" db="EMBL/GenBank/DDBJ databases">
        <authorList>
            <person name="Audoor S."/>
            <person name="Bilcke G."/>
        </authorList>
    </citation>
    <scope>NUCLEOTIDE SEQUENCE</scope>
</reference>
<keyword evidence="3" id="KW-1185">Reference proteome</keyword>
<feature type="compositionally biased region" description="Acidic residues" evidence="1">
    <location>
        <begin position="1530"/>
        <end position="1540"/>
    </location>
</feature>
<feature type="compositionally biased region" description="Basic and acidic residues" evidence="1">
    <location>
        <begin position="276"/>
        <end position="286"/>
    </location>
</feature>
<feature type="compositionally biased region" description="Basic and acidic residues" evidence="1">
    <location>
        <begin position="958"/>
        <end position="978"/>
    </location>
</feature>
<feature type="region of interest" description="Disordered" evidence="1">
    <location>
        <begin position="1973"/>
        <end position="2034"/>
    </location>
</feature>
<feature type="compositionally biased region" description="Basic and acidic residues" evidence="1">
    <location>
        <begin position="515"/>
        <end position="545"/>
    </location>
</feature>
<feature type="compositionally biased region" description="Basic and acidic residues" evidence="1">
    <location>
        <begin position="385"/>
        <end position="399"/>
    </location>
</feature>
<feature type="compositionally biased region" description="Basic and acidic residues" evidence="1">
    <location>
        <begin position="193"/>
        <end position="219"/>
    </location>
</feature>
<sequence>MGKKKRPQKTKGRKSKARNRQSNKVTDSSDEGDESFQVDEFSSDDDEALIIHDEETRADRALQQETVAEEPQVGAVETETAKEDSKVDNTDGKNESPESVPKSVPEAAEEKETPVTEGDNKVEETEKTEEQTPESVAESVLESILDSATPVTEEDKPAESPEDVDATETEKSKAAEAPKNMFENIGRFFQKPEGSKPEAIKTAEREPEAIAKPFEETEKTPNASEEQIELTEADAPPEIGTSEPTTNVTGTSTARDSQNLLENLGRFFQPKPQESASKEAKDVTDKNEEEDADIHETDDKPEAKSEQPVSNEESEPTTETSTTTEEPKNLLENIGRFFQKPEVSADKELKDATKSDDIDTDTKDQATKDQPEQSGASEKTPSSEAVERKDDNKEDEKGPDLISNFKRLFGSDNDGAAAKTAAAETLSAQEPGKTEEETKEPAEEDTGPVTTESNGDDPSKVESKKEVATPRESAIMTGIKNLFGGQDSLEQGDARIDPKEESKDQGDESSTQVESPDKATSDLAPSKKESPIAEKSLDSVEKNTDVEAPATEEPNEAKEETKELVEDDANPVMSESKAGDPPTAESKKEAAAPRESAIMTGIKKLFGGQEGDAKDDEKEESNDQGDEPSTQVESPDKATSELAPSAEESATADKSVESVAENENEKNSDAEVIKTLRKSSIVANFKNVYEGKEAPEREDPVPAVEALAPDESDETKEDMRETGEEVTSESHTNEKPNNENTESNKEAAAPRESAILTNFRKLFSGQDGSEQGVAKDDPKKENSDTADGQATEIDSPDEPTTESSASPTEESATADKVVDSMAENEGEKKADAEVIKTLRKSSIVANFKNVFEGQEAPKQDSSSDDSNEQHNELAATHDKRKKSDAEIQDDEKIGAEIDQGAKTVRKMSKVSSIKHLFESPKPAEKPKMAGGKHLFESPKQDKVPVAAIDIPVDGTYKSAERKASEVKGDEKPDKESDPGVKAVRKMSKVSSVKHLFESPKPEKDSVASRIIKSPAATGISRDRNAAEVRRNEKTDEESDHGTKSVRKISKVSSIKHLFEGKDAPKQDEVAIESTKANGQIVVGGESSKGDDTAEQSQVELEVSPEEPAAVYTLDEYVSDLKEDHKPETEAVEPRESVIITNFKKFFAGQDTSKHHAATPDPKDAPDDQVADADGVEPSGTDDVVDYSKVHSLEETATESDNLVLNKGSPAEVEGEKHTETAAPRKSMLLSSFNVLFGGQADDGSSRPSEHDDDLSALIDNLDSTKSMDKDEAKQQLRGAVATGMAANMLQNPDKEEEKPTGAKQLRGAVSTVMAANMLQDPDKEEEKRTGAAQLRGAVSTVMAANMLQDPDKEKEIPLPSPTQKLRGAVTTVVAANMLQDPEKEKEISPPSPTQKLRGAVTTVLASNSLTSHSPELESEEGKVKAPTNANEATFDQSARSEDSGLLSNLKRLSEKLYTPSPATQSRKLEMEKQEKLKLLAEHLSLDEDETQETLIRDSVFDRNVRFLEPGIEEDDAEESNSDSVSSSESSESDEEEYTNEEMYEQLQQATNENMEMAEVLDALEESHRAIEVLQNENKKLEEESLRMQLTLEEAIDTNLVLEQQIAKGAAASDASGNSESAKLTATIEELRAELNDLYDQNENLVSQLSEIQRKAIDSKSTMETFGTPTKLPDEFLRTPQAQTDSSMDVVVETFGTPTKLSEEFLRKPQAENTHLVEAANGELATLLAAEKSEKEALQRQLTAMESQLQEDSNKLLEQLNAGKDRNEALKAEVAALDLKQATLSQTLEELAAAKNQNEELKKKAQEVESKQLEENKKLSKVVEEKEIEISKLQNELSDLNEVKAAMDEPQPRSSNRRPSEFEMTALQVQKNRASSEKEKLEETLMSVLEEKDELEASVESLGREKRKLEMSAASFKGKHEKSNQKVESLEAELSEAEEKIEQLGAKSKQQSAELAELVEKISELESSLTELKEENTSLEATLQSTADSLKSEKETTEKTIADLTAQANSKAEENKGLEEKLKTTEESHSVEKKSLEDTVAKMKDQIDVQMEENNSLRINLEQSVADLTSQVTSQAEEKKALEEKLKATEESHAIEKKSLEDGIVTMKGQTDAQMEENKSLNNNLEQKIADLTSQLASQAEETKSLEEKLKSTEESHAAEKKALEDTIAEMKDLTEAQLEENNALHKKLEEALATEIELASVKKADEEKAQKIAELSSEIDVVSADRTKLRSEVDQLSSEKKNLEQQCTGLVVERDALTASLKGKEKELKAAAGIVGNKENTKTKAATGSAPKKVLKEVENPVSATKEPTVHKQRSKVDSNAKSAPSPAKTKAKNEQAIAKKQAPASPGMTAEDDEPVEENLNSKKRGYVKRALNNKYSISTEDKIQQRKQRKKNRENFKGMKKLFLGSTKKPVHDA</sequence>
<feature type="compositionally biased region" description="Basic and acidic residues" evidence="1">
    <location>
        <begin position="1020"/>
        <end position="1033"/>
    </location>
</feature>
<feature type="compositionally biased region" description="Basic and acidic residues" evidence="1">
    <location>
        <begin position="457"/>
        <end position="469"/>
    </location>
</feature>
<feature type="region of interest" description="Disordered" evidence="1">
    <location>
        <begin position="1508"/>
        <end position="1540"/>
    </location>
</feature>